<evidence type="ECO:0000259" key="1">
    <source>
        <dbReference type="Pfam" id="PF26578"/>
    </source>
</evidence>
<dbReference type="InterPro" id="IPR058888">
    <property type="entry name" value="LLG1-like"/>
</dbReference>
<dbReference type="InterPro" id="IPR039307">
    <property type="entry name" value="LORELEI-like"/>
</dbReference>
<dbReference type="OMA" id="CTDAQIS"/>
<keyword evidence="3" id="KW-1185">Reference proteome</keyword>
<name>A0A803ML05_CHEQI</name>
<proteinExistence type="predicted"/>
<dbReference type="EnsemblPlants" id="AUR62031617-RA">
    <property type="protein sequence ID" value="AUR62031617-RA:cds"/>
    <property type="gene ID" value="AUR62031617"/>
</dbReference>
<dbReference type="Gramene" id="AUR62031617-RA">
    <property type="protein sequence ID" value="AUR62031617-RA:cds"/>
    <property type="gene ID" value="AUR62031617"/>
</dbReference>
<reference evidence="2" key="2">
    <citation type="submission" date="2021-03" db="UniProtKB">
        <authorList>
            <consortium name="EnsemblPlants"/>
        </authorList>
    </citation>
    <scope>IDENTIFICATION</scope>
</reference>
<protein>
    <recommendedName>
        <fullName evidence="1">GPI-anchored protein LLG1-like domain-containing protein</fullName>
    </recommendedName>
</protein>
<sequence>MSMATEKSIRSSRDMIKFFHSSTTGIAVASVTFMILLLLLPIASANPSDCPLDVQHWNYTIITSRCKGPKYPANICCGAFKELACPYAPTLNDVTNNCATTLFSYINLYGKYPPGLFANVCRDSKRGLECTDAQISMSS</sequence>
<dbReference type="Proteomes" id="UP000596660">
    <property type="component" value="Unplaced"/>
</dbReference>
<evidence type="ECO:0000313" key="2">
    <source>
        <dbReference type="EnsemblPlants" id="AUR62031617-RA:cds"/>
    </source>
</evidence>
<feature type="domain" description="GPI-anchored protein LLG1-like" evidence="1">
    <location>
        <begin position="53"/>
        <end position="128"/>
    </location>
</feature>
<accession>A0A803ML05</accession>
<organism evidence="2 3">
    <name type="scientific">Chenopodium quinoa</name>
    <name type="common">Quinoa</name>
    <dbReference type="NCBI Taxonomy" id="63459"/>
    <lineage>
        <taxon>Eukaryota</taxon>
        <taxon>Viridiplantae</taxon>
        <taxon>Streptophyta</taxon>
        <taxon>Embryophyta</taxon>
        <taxon>Tracheophyta</taxon>
        <taxon>Spermatophyta</taxon>
        <taxon>Magnoliopsida</taxon>
        <taxon>eudicotyledons</taxon>
        <taxon>Gunneridae</taxon>
        <taxon>Pentapetalae</taxon>
        <taxon>Caryophyllales</taxon>
        <taxon>Chenopodiaceae</taxon>
        <taxon>Chenopodioideae</taxon>
        <taxon>Atripliceae</taxon>
        <taxon>Chenopodium</taxon>
    </lineage>
</organism>
<dbReference type="PANTHER" id="PTHR31533">
    <property type="entry name" value="GPI-ANCHORED PROTEIN LLG1-RELATED-RELATED"/>
    <property type="match status" value="1"/>
</dbReference>
<dbReference type="Pfam" id="PF26578">
    <property type="entry name" value="LLG1"/>
    <property type="match status" value="1"/>
</dbReference>
<dbReference type="PANTHER" id="PTHR31533:SF35">
    <property type="entry name" value="GPI-ANCHORED PROTEIN LLG2-RELATED"/>
    <property type="match status" value="1"/>
</dbReference>
<reference evidence="2" key="1">
    <citation type="journal article" date="2017" name="Nature">
        <title>The genome of Chenopodium quinoa.</title>
        <authorList>
            <person name="Jarvis D.E."/>
            <person name="Ho Y.S."/>
            <person name="Lightfoot D.J."/>
            <person name="Schmoeckel S.M."/>
            <person name="Li B."/>
            <person name="Borm T.J.A."/>
            <person name="Ohyanagi H."/>
            <person name="Mineta K."/>
            <person name="Michell C.T."/>
            <person name="Saber N."/>
            <person name="Kharbatia N.M."/>
            <person name="Rupper R.R."/>
            <person name="Sharp A.R."/>
            <person name="Dally N."/>
            <person name="Boughton B.A."/>
            <person name="Woo Y.H."/>
            <person name="Gao G."/>
            <person name="Schijlen E.G.W.M."/>
            <person name="Guo X."/>
            <person name="Momin A.A."/>
            <person name="Negrao S."/>
            <person name="Al-Babili S."/>
            <person name="Gehring C."/>
            <person name="Roessner U."/>
            <person name="Jung C."/>
            <person name="Murphy K."/>
            <person name="Arold S.T."/>
            <person name="Gojobori T."/>
            <person name="van der Linden C.G."/>
            <person name="van Loo E.N."/>
            <person name="Jellen E.N."/>
            <person name="Maughan P.J."/>
            <person name="Tester M."/>
        </authorList>
    </citation>
    <scope>NUCLEOTIDE SEQUENCE [LARGE SCALE GENOMIC DNA]</scope>
    <source>
        <strain evidence="2">cv. PI 614886</strain>
    </source>
</reference>
<dbReference type="AlphaFoldDB" id="A0A803ML05"/>
<evidence type="ECO:0000313" key="3">
    <source>
        <dbReference type="Proteomes" id="UP000596660"/>
    </source>
</evidence>